<keyword evidence="1" id="KW-0732">Signal</keyword>
<organism evidence="2 3">
    <name type="scientific">Kitasatospora kifunensis</name>
    <name type="common">Streptomyces kifunensis</name>
    <dbReference type="NCBI Taxonomy" id="58351"/>
    <lineage>
        <taxon>Bacteria</taxon>
        <taxon>Bacillati</taxon>
        <taxon>Actinomycetota</taxon>
        <taxon>Actinomycetes</taxon>
        <taxon>Kitasatosporales</taxon>
        <taxon>Streptomycetaceae</taxon>
        <taxon>Kitasatospora</taxon>
    </lineage>
</organism>
<evidence type="ECO:0000313" key="3">
    <source>
        <dbReference type="Proteomes" id="UP000540506"/>
    </source>
</evidence>
<feature type="chain" id="PRO_5039342189" description="Secreted protein" evidence="1">
    <location>
        <begin position="26"/>
        <end position="133"/>
    </location>
</feature>
<name>A0A7W7R932_KITKI</name>
<keyword evidence="3" id="KW-1185">Reference proteome</keyword>
<evidence type="ECO:0000313" key="2">
    <source>
        <dbReference type="EMBL" id="MBB4927697.1"/>
    </source>
</evidence>
<dbReference type="EMBL" id="JACHJV010000002">
    <property type="protein sequence ID" value="MBB4927697.1"/>
    <property type="molecule type" value="Genomic_DNA"/>
</dbReference>
<sequence length="133" mass="14060">MNRISLLPVPVALAALVFACPLASAAAPMSAAAATSSCSAVVPYGKQICLSVSPQTVTATMVVQSGGRGWFGQIEIDGPTGQLLRTGDHTLPAPANWANSYPATGPGRYCAIDWRWDVYHQDYFEENSVCLNT</sequence>
<dbReference type="PROSITE" id="PS51257">
    <property type="entry name" value="PROKAR_LIPOPROTEIN"/>
    <property type="match status" value="1"/>
</dbReference>
<protein>
    <recommendedName>
        <fullName evidence="4">Secreted protein</fullName>
    </recommendedName>
</protein>
<reference evidence="2 3" key="1">
    <citation type="submission" date="2020-08" db="EMBL/GenBank/DDBJ databases">
        <title>Sequencing the genomes of 1000 actinobacteria strains.</title>
        <authorList>
            <person name="Klenk H.-P."/>
        </authorList>
    </citation>
    <scope>NUCLEOTIDE SEQUENCE [LARGE SCALE GENOMIC DNA]</scope>
    <source>
        <strain evidence="2 3">DSM 41654</strain>
    </source>
</reference>
<gene>
    <name evidence="2" type="ORF">FHR34_006792</name>
</gene>
<evidence type="ECO:0000256" key="1">
    <source>
        <dbReference type="SAM" id="SignalP"/>
    </source>
</evidence>
<dbReference type="RefSeq" id="WP_184944297.1">
    <property type="nucleotide sequence ID" value="NZ_JACHJV010000002.1"/>
</dbReference>
<evidence type="ECO:0008006" key="4">
    <source>
        <dbReference type="Google" id="ProtNLM"/>
    </source>
</evidence>
<accession>A0A7W7R932</accession>
<proteinExistence type="predicted"/>
<dbReference type="AlphaFoldDB" id="A0A7W7R932"/>
<comment type="caution">
    <text evidence="2">The sequence shown here is derived from an EMBL/GenBank/DDBJ whole genome shotgun (WGS) entry which is preliminary data.</text>
</comment>
<dbReference type="Proteomes" id="UP000540506">
    <property type="component" value="Unassembled WGS sequence"/>
</dbReference>
<feature type="signal peptide" evidence="1">
    <location>
        <begin position="1"/>
        <end position="25"/>
    </location>
</feature>